<evidence type="ECO:0000256" key="3">
    <source>
        <dbReference type="SAM" id="Phobius"/>
    </source>
</evidence>
<name>K6DWH2_9BACI</name>
<organism evidence="5 6">
    <name type="scientific">Neobacillus bataviensis LMG 21833</name>
    <dbReference type="NCBI Taxonomy" id="1117379"/>
    <lineage>
        <taxon>Bacteria</taxon>
        <taxon>Bacillati</taxon>
        <taxon>Bacillota</taxon>
        <taxon>Bacilli</taxon>
        <taxon>Bacillales</taxon>
        <taxon>Bacillaceae</taxon>
        <taxon>Neobacillus</taxon>
    </lineage>
</organism>
<dbReference type="GO" id="GO:0008270">
    <property type="term" value="F:zinc ion binding"/>
    <property type="evidence" value="ECO:0007669"/>
    <property type="project" value="UniProtKB-KW"/>
</dbReference>
<dbReference type="InterPro" id="IPR001258">
    <property type="entry name" value="NHL_repeat"/>
</dbReference>
<keyword evidence="4" id="KW-0732">Signal</keyword>
<keyword evidence="3" id="KW-0472">Membrane</keyword>
<feature type="chain" id="PRO_5003891044" evidence="4">
    <location>
        <begin position="29"/>
        <end position="494"/>
    </location>
</feature>
<comment type="caution">
    <text evidence="5">The sequence shown here is derived from an EMBL/GenBank/DDBJ whole genome shotgun (WGS) entry which is preliminary data.</text>
</comment>
<proteinExistence type="predicted"/>
<gene>
    <name evidence="5" type="ORF">BABA_21216</name>
</gene>
<feature type="repeat" description="NHL" evidence="2">
    <location>
        <begin position="100"/>
        <end position="142"/>
    </location>
</feature>
<dbReference type="OrthoDB" id="9799230at2"/>
<evidence type="ECO:0000256" key="4">
    <source>
        <dbReference type="SAM" id="SignalP"/>
    </source>
</evidence>
<feature type="repeat" description="NHL" evidence="2">
    <location>
        <begin position="64"/>
        <end position="96"/>
    </location>
</feature>
<keyword evidence="1" id="KW-0677">Repeat</keyword>
<keyword evidence="6" id="KW-1185">Reference proteome</keyword>
<feature type="signal peptide" evidence="4">
    <location>
        <begin position="1"/>
        <end position="28"/>
    </location>
</feature>
<evidence type="ECO:0000313" key="5">
    <source>
        <dbReference type="EMBL" id="EKN65206.1"/>
    </source>
</evidence>
<dbReference type="Gene3D" id="2.120.10.30">
    <property type="entry name" value="TolB, C-terminal domain"/>
    <property type="match status" value="2"/>
</dbReference>
<sequence>MFRTLLKYTAVLLLVIYVSSVFSQSASADAPYDSYTYNFWLEPVKSPSPYLPVSEMNGQALGVGELKEPSDLFVTKDGTIYVVDTKNNRIVYFNEKMEPLGEITSFHHGDSLNQPQGIFVTSENHKFVADTENQRIVEFDQENRFVRSIVRPETNLLTDKTGFRPTKVAVDGAGRIFAIAIGVNSGIIELNPDGTFQGFMGASEVSVDPLKYIWTKYFASEEQIKRMKLIIPTEYNNLFLDENEFLYVTLGNISKEERGKDVIRRLNPSGVNVLRDFGYGSPIGDYYISNSNKFTQFRDISVTDYHVYSALDGTDGKIFTYDYDGNLLYVFGGNGNRLGNFLNPVALGQYDDQLFVLDNKKNAIITFELTAYGKTVNAAIKAHNDGDYQGSAKKWKEVLALNANADLAYTGLGKVYLRNDENKRAMEYFKLADNRKYYSKAFSDYRREYLNEHFGRIMTSVLSALIIMIFVRLVLTSQWFTRRGRKEAENESLS</sequence>
<dbReference type="RefSeq" id="WP_007087235.1">
    <property type="nucleotide sequence ID" value="NZ_AJLS01000137.1"/>
</dbReference>
<keyword evidence="3" id="KW-1133">Transmembrane helix</keyword>
<accession>K6DWH2</accession>
<feature type="transmembrane region" description="Helical" evidence="3">
    <location>
        <begin position="454"/>
        <end position="475"/>
    </location>
</feature>
<dbReference type="PROSITE" id="PS51125">
    <property type="entry name" value="NHL"/>
    <property type="match status" value="2"/>
</dbReference>
<dbReference type="PANTHER" id="PTHR24104:SF25">
    <property type="entry name" value="PROTEIN LIN-41"/>
    <property type="match status" value="1"/>
</dbReference>
<reference evidence="5 6" key="1">
    <citation type="journal article" date="2012" name="Front. Microbiol.">
        <title>Redundancy and modularity in membrane-associated dissimilatory nitrate reduction in Bacillus.</title>
        <authorList>
            <person name="Heylen K."/>
            <person name="Keltjens J."/>
        </authorList>
    </citation>
    <scope>NUCLEOTIDE SEQUENCE [LARGE SCALE GENOMIC DNA]</scope>
    <source>
        <strain evidence="6">LMG 21833T</strain>
    </source>
</reference>
<dbReference type="CDD" id="cd05819">
    <property type="entry name" value="NHL"/>
    <property type="match status" value="1"/>
</dbReference>
<evidence type="ECO:0000313" key="6">
    <source>
        <dbReference type="Proteomes" id="UP000006316"/>
    </source>
</evidence>
<dbReference type="Proteomes" id="UP000006316">
    <property type="component" value="Unassembled WGS sequence"/>
</dbReference>
<keyword evidence="3" id="KW-0812">Transmembrane</keyword>
<dbReference type="AlphaFoldDB" id="K6DWH2"/>
<dbReference type="EMBL" id="AJLS01000137">
    <property type="protein sequence ID" value="EKN65206.1"/>
    <property type="molecule type" value="Genomic_DNA"/>
</dbReference>
<dbReference type="SUPFAM" id="SSF48452">
    <property type="entry name" value="TPR-like"/>
    <property type="match status" value="1"/>
</dbReference>
<dbReference type="PANTHER" id="PTHR24104">
    <property type="entry name" value="E3 UBIQUITIN-PROTEIN LIGASE NHLRC1-RELATED"/>
    <property type="match status" value="1"/>
</dbReference>
<dbReference type="STRING" id="1117379.BABA_21216"/>
<evidence type="ECO:0000256" key="2">
    <source>
        <dbReference type="PROSITE-ProRule" id="PRU00504"/>
    </source>
</evidence>
<dbReference type="SUPFAM" id="SSF101898">
    <property type="entry name" value="NHL repeat"/>
    <property type="match status" value="1"/>
</dbReference>
<protein>
    <submittedName>
        <fullName evidence="5">NHL repeat containing protein</fullName>
    </submittedName>
</protein>
<dbReference type="InterPro" id="IPR050952">
    <property type="entry name" value="TRIM-NHL_E3_ligases"/>
</dbReference>
<dbReference type="eggNOG" id="COG3391">
    <property type="taxonomic scope" value="Bacteria"/>
</dbReference>
<dbReference type="PATRIC" id="fig|1117379.3.peg.4399"/>
<evidence type="ECO:0000256" key="1">
    <source>
        <dbReference type="ARBA" id="ARBA00022737"/>
    </source>
</evidence>
<dbReference type="InterPro" id="IPR011990">
    <property type="entry name" value="TPR-like_helical_dom_sf"/>
</dbReference>
<dbReference type="InterPro" id="IPR011042">
    <property type="entry name" value="6-blade_b-propeller_TolB-like"/>
</dbReference>